<dbReference type="Gene3D" id="1.20.1250.20">
    <property type="entry name" value="MFS general substrate transporter like domains"/>
    <property type="match status" value="1"/>
</dbReference>
<organism evidence="10 11">
    <name type="scientific">Quisquiliibacterium transsilvanicum</name>
    <dbReference type="NCBI Taxonomy" id="1549638"/>
    <lineage>
        <taxon>Bacteria</taxon>
        <taxon>Pseudomonadati</taxon>
        <taxon>Pseudomonadota</taxon>
        <taxon>Betaproteobacteria</taxon>
        <taxon>Burkholderiales</taxon>
        <taxon>Burkholderiaceae</taxon>
        <taxon>Quisquiliibacterium</taxon>
    </lineage>
</organism>
<evidence type="ECO:0000256" key="2">
    <source>
        <dbReference type="ARBA" id="ARBA00008537"/>
    </source>
</evidence>
<proteinExistence type="inferred from homology"/>
<evidence type="ECO:0000256" key="7">
    <source>
        <dbReference type="ARBA" id="ARBA00023136"/>
    </source>
</evidence>
<evidence type="ECO:0000256" key="5">
    <source>
        <dbReference type="ARBA" id="ARBA00022692"/>
    </source>
</evidence>
<dbReference type="Pfam" id="PF07690">
    <property type="entry name" value="MFS_1"/>
    <property type="match status" value="1"/>
</dbReference>
<evidence type="ECO:0000256" key="6">
    <source>
        <dbReference type="ARBA" id="ARBA00022989"/>
    </source>
</evidence>
<dbReference type="PANTHER" id="PTHR42718:SF9">
    <property type="entry name" value="MAJOR FACILITATOR SUPERFAMILY MULTIDRUG TRANSPORTER MFSC"/>
    <property type="match status" value="1"/>
</dbReference>
<feature type="transmembrane region" description="Helical" evidence="8">
    <location>
        <begin position="374"/>
        <end position="395"/>
    </location>
</feature>
<feature type="domain" description="Major facilitator superfamily (MFS) profile" evidence="9">
    <location>
        <begin position="21"/>
        <end position="508"/>
    </location>
</feature>
<comment type="caution">
    <text evidence="10">The sequence shown here is derived from an EMBL/GenBank/DDBJ whole genome shotgun (WGS) entry which is preliminary data.</text>
</comment>
<feature type="transmembrane region" description="Helical" evidence="8">
    <location>
        <begin position="18"/>
        <end position="39"/>
    </location>
</feature>
<dbReference type="InterPro" id="IPR020846">
    <property type="entry name" value="MFS_dom"/>
</dbReference>
<dbReference type="PANTHER" id="PTHR42718">
    <property type="entry name" value="MAJOR FACILITATOR SUPERFAMILY MULTIDRUG TRANSPORTER MFSC"/>
    <property type="match status" value="1"/>
</dbReference>
<dbReference type="CDD" id="cd17503">
    <property type="entry name" value="MFS_LmrB_MDR_like"/>
    <property type="match status" value="1"/>
</dbReference>
<evidence type="ECO:0000256" key="3">
    <source>
        <dbReference type="ARBA" id="ARBA00022448"/>
    </source>
</evidence>
<keyword evidence="4" id="KW-1003">Cell membrane</keyword>
<feature type="transmembrane region" description="Helical" evidence="8">
    <location>
        <begin position="173"/>
        <end position="195"/>
    </location>
</feature>
<dbReference type="EMBL" id="JACHGB010000005">
    <property type="protein sequence ID" value="MBB5272956.1"/>
    <property type="molecule type" value="Genomic_DNA"/>
</dbReference>
<feature type="transmembrane region" description="Helical" evidence="8">
    <location>
        <begin position="485"/>
        <end position="503"/>
    </location>
</feature>
<dbReference type="InterPro" id="IPR004638">
    <property type="entry name" value="EmrB-like"/>
</dbReference>
<gene>
    <name evidence="10" type="ORF">HNQ70_002979</name>
</gene>
<evidence type="ECO:0000256" key="8">
    <source>
        <dbReference type="SAM" id="Phobius"/>
    </source>
</evidence>
<reference evidence="10 11" key="1">
    <citation type="submission" date="2020-08" db="EMBL/GenBank/DDBJ databases">
        <title>Genomic Encyclopedia of Type Strains, Phase IV (KMG-IV): sequencing the most valuable type-strain genomes for metagenomic binning, comparative biology and taxonomic classification.</title>
        <authorList>
            <person name="Goeker M."/>
        </authorList>
    </citation>
    <scope>NUCLEOTIDE SEQUENCE [LARGE SCALE GENOMIC DNA]</scope>
    <source>
        <strain evidence="10 11">DSM 29781</strain>
    </source>
</reference>
<dbReference type="PROSITE" id="PS50850">
    <property type="entry name" value="MFS"/>
    <property type="match status" value="1"/>
</dbReference>
<sequence length="514" mass="54576">MTAAAAPAPSAPLKGFELALGTFALSLATFLNVLTSSIANVSLPAIAGDLGATPSQGTWVITSFGMATAISMPLTGWLVQRFGQVRLFTASVTLFVLGSWLCGLAPNLESLIAFRILQGAVAGPLIPVSQTLLLASYPPAQAGIALALWSMTTLVAPIVGPLLGGWITDNMSWSWIFYINVPIGVLTLMLMLPIYRSRETAIRKLPVDVVGMTLLVIWVGSLQMMLDLGKEQDWFSSTTVVVLAIVCVITLAAFLIWELTDAHPVVDLTLLLRRNFWTSTLALALTYGIFFGNAVMMPLWLQQQMGYTATMAGAVMAPVGVFAIFLMPLVGRSLQRIDPRLIATASLLVFAIAFGMRSMFSMQADLATLMLPSLIQGIAVAMFFVPLTSIGLAGLSADRLPAASGLSNFMRTCAGAFGTSLTTTLWSDRTAMHHEQLVESLAPGAAPTDQALATLGAAGFDQTQSLATISRMVDQQGFTISMVEINFASAAVFLVLIGLIWVARPPRPGASAGR</sequence>
<keyword evidence="3" id="KW-0813">Transport</keyword>
<evidence type="ECO:0000313" key="10">
    <source>
        <dbReference type="EMBL" id="MBB5272956.1"/>
    </source>
</evidence>
<protein>
    <submittedName>
        <fullName evidence="10">DHA2 family multidrug resistance protein</fullName>
    </submittedName>
</protein>
<keyword evidence="7 8" id="KW-0472">Membrane</keyword>
<keyword evidence="6 8" id="KW-1133">Transmembrane helix</keyword>
<feature type="transmembrane region" description="Helical" evidence="8">
    <location>
        <begin position="59"/>
        <end position="79"/>
    </location>
</feature>
<feature type="transmembrane region" description="Helical" evidence="8">
    <location>
        <begin position="341"/>
        <end position="362"/>
    </location>
</feature>
<evidence type="ECO:0000259" key="9">
    <source>
        <dbReference type="PROSITE" id="PS50850"/>
    </source>
</evidence>
<feature type="transmembrane region" description="Helical" evidence="8">
    <location>
        <begin position="238"/>
        <end position="259"/>
    </location>
</feature>
<comment type="subcellular location">
    <subcellularLocation>
        <location evidence="1">Cell membrane</location>
        <topology evidence="1">Multi-pass membrane protein</topology>
    </subcellularLocation>
</comment>
<feature type="transmembrane region" description="Helical" evidence="8">
    <location>
        <begin position="86"/>
        <end position="106"/>
    </location>
</feature>
<feature type="transmembrane region" description="Helical" evidence="8">
    <location>
        <begin position="146"/>
        <end position="167"/>
    </location>
</feature>
<feature type="transmembrane region" description="Helical" evidence="8">
    <location>
        <begin position="307"/>
        <end position="329"/>
    </location>
</feature>
<name>A0A7W8HJ02_9BURK</name>
<dbReference type="SUPFAM" id="SSF103473">
    <property type="entry name" value="MFS general substrate transporter"/>
    <property type="match status" value="1"/>
</dbReference>
<dbReference type="Proteomes" id="UP000532440">
    <property type="component" value="Unassembled WGS sequence"/>
</dbReference>
<dbReference type="AlphaFoldDB" id="A0A7W8HJ02"/>
<dbReference type="NCBIfam" id="TIGR00711">
    <property type="entry name" value="efflux_EmrB"/>
    <property type="match status" value="1"/>
</dbReference>
<comment type="similarity">
    <text evidence="2">Belongs to the major facilitator superfamily. EmrB family.</text>
</comment>
<feature type="transmembrane region" description="Helical" evidence="8">
    <location>
        <begin position="280"/>
        <end position="301"/>
    </location>
</feature>
<dbReference type="InterPro" id="IPR011701">
    <property type="entry name" value="MFS"/>
</dbReference>
<dbReference type="GO" id="GO:0005886">
    <property type="term" value="C:plasma membrane"/>
    <property type="evidence" value="ECO:0007669"/>
    <property type="project" value="UniProtKB-SubCell"/>
</dbReference>
<dbReference type="RefSeq" id="WP_183969007.1">
    <property type="nucleotide sequence ID" value="NZ_BAABEW010000024.1"/>
</dbReference>
<evidence type="ECO:0000313" key="11">
    <source>
        <dbReference type="Proteomes" id="UP000532440"/>
    </source>
</evidence>
<feature type="transmembrane region" description="Helical" evidence="8">
    <location>
        <begin position="207"/>
        <end position="226"/>
    </location>
</feature>
<keyword evidence="5 8" id="KW-0812">Transmembrane</keyword>
<keyword evidence="11" id="KW-1185">Reference proteome</keyword>
<evidence type="ECO:0000256" key="1">
    <source>
        <dbReference type="ARBA" id="ARBA00004651"/>
    </source>
</evidence>
<feature type="transmembrane region" description="Helical" evidence="8">
    <location>
        <begin position="112"/>
        <end position="134"/>
    </location>
</feature>
<accession>A0A7W8HJ02</accession>
<dbReference type="Gene3D" id="1.20.1720.10">
    <property type="entry name" value="Multidrug resistance protein D"/>
    <property type="match status" value="1"/>
</dbReference>
<dbReference type="GO" id="GO:0022857">
    <property type="term" value="F:transmembrane transporter activity"/>
    <property type="evidence" value="ECO:0007669"/>
    <property type="project" value="InterPro"/>
</dbReference>
<evidence type="ECO:0000256" key="4">
    <source>
        <dbReference type="ARBA" id="ARBA00022475"/>
    </source>
</evidence>
<dbReference type="InterPro" id="IPR036259">
    <property type="entry name" value="MFS_trans_sf"/>
</dbReference>